<dbReference type="AlphaFoldDB" id="A0A545U7L6"/>
<sequence length="396" mass="45429">MKVISRLKDKVKRHQERHTPLGYRFVIADSIRFLNANDWQTVASQGSIFLGTGYLETIEAYSPENTQQRYVIAYDNDKPVVVIACQIAEISGTNFTRTDNRIKNKVAENFRERILVCGNLVSSGLHGIAFDKNVAEQDGWRIVAEALYKIRRGEQLNGTIDFVMIKDIKGDYLETSEIVERYSYRRIKTDPDMILTLPEDVNTFDAYLALLTSKYRARVKKIKKAIESEGYRCEKLQLTEALDTKLHQLYLNVENKSNTRLATLPKGYFLGMARNLQENFNCYGITSDEHLAGFVTVIKDGNQAIAYYVGVDYEANGRMPVYFRLLQLVIECALEMGCRTISFGRTALEPKANLGAKPVEAYVWARHRVPVVNYFIRQLFRNVPYDEAPERNVTKR</sequence>
<keyword evidence="2" id="KW-0808">Transferase</keyword>
<reference evidence="2 3" key="1">
    <citation type="submission" date="2019-07" db="EMBL/GenBank/DDBJ databases">
        <title>Draft genome for Aliikangiella sp. M105.</title>
        <authorList>
            <person name="Wang G."/>
        </authorList>
    </citation>
    <scope>NUCLEOTIDE SEQUENCE [LARGE SCALE GENOMIC DNA]</scope>
    <source>
        <strain evidence="2 3">M105</strain>
    </source>
</reference>
<proteinExistence type="predicted"/>
<dbReference type="Proteomes" id="UP000315439">
    <property type="component" value="Unassembled WGS sequence"/>
</dbReference>
<evidence type="ECO:0000313" key="2">
    <source>
        <dbReference type="EMBL" id="TQV85462.1"/>
    </source>
</evidence>
<dbReference type="GO" id="GO:0016740">
    <property type="term" value="F:transferase activity"/>
    <property type="evidence" value="ECO:0007669"/>
    <property type="project" value="UniProtKB-KW"/>
</dbReference>
<gene>
    <name evidence="2" type="ORF">FLL46_20060</name>
</gene>
<feature type="domain" description="BioF2-like acetyltransferase" evidence="1">
    <location>
        <begin position="213"/>
        <end position="347"/>
    </location>
</feature>
<organism evidence="2 3">
    <name type="scientific">Aliikangiella coralliicola</name>
    <dbReference type="NCBI Taxonomy" id="2592383"/>
    <lineage>
        <taxon>Bacteria</taxon>
        <taxon>Pseudomonadati</taxon>
        <taxon>Pseudomonadota</taxon>
        <taxon>Gammaproteobacteria</taxon>
        <taxon>Oceanospirillales</taxon>
        <taxon>Pleioneaceae</taxon>
        <taxon>Aliikangiella</taxon>
    </lineage>
</organism>
<name>A0A545U7L6_9GAMM</name>
<accession>A0A545U7L6</accession>
<dbReference type="Gene3D" id="3.40.630.30">
    <property type="match status" value="1"/>
</dbReference>
<dbReference type="EMBL" id="VIKS01000012">
    <property type="protein sequence ID" value="TQV85462.1"/>
    <property type="molecule type" value="Genomic_DNA"/>
</dbReference>
<dbReference type="OrthoDB" id="240921at2"/>
<dbReference type="Pfam" id="PF13480">
    <property type="entry name" value="Acetyltransf_6"/>
    <property type="match status" value="1"/>
</dbReference>
<evidence type="ECO:0000313" key="3">
    <source>
        <dbReference type="Proteomes" id="UP000315439"/>
    </source>
</evidence>
<dbReference type="RefSeq" id="WP_142933139.1">
    <property type="nucleotide sequence ID" value="NZ_ML660168.1"/>
</dbReference>
<dbReference type="InterPro" id="IPR038740">
    <property type="entry name" value="BioF2-like_GNAT_dom"/>
</dbReference>
<comment type="caution">
    <text evidence="2">The sequence shown here is derived from an EMBL/GenBank/DDBJ whole genome shotgun (WGS) entry which is preliminary data.</text>
</comment>
<dbReference type="SUPFAM" id="SSF55729">
    <property type="entry name" value="Acyl-CoA N-acyltransferases (Nat)"/>
    <property type="match status" value="1"/>
</dbReference>
<keyword evidence="3" id="KW-1185">Reference proteome</keyword>
<dbReference type="InterPro" id="IPR016181">
    <property type="entry name" value="Acyl_CoA_acyltransferase"/>
</dbReference>
<protein>
    <submittedName>
        <fullName evidence="2">GNAT family N-acetyltransferase</fullName>
    </submittedName>
</protein>
<evidence type="ECO:0000259" key="1">
    <source>
        <dbReference type="Pfam" id="PF13480"/>
    </source>
</evidence>